<keyword evidence="3" id="KW-0238">DNA-binding</keyword>
<accession>A0A383UWV8</accession>
<dbReference type="Pfam" id="PF00172">
    <property type="entry name" value="Zn_clus"/>
    <property type="match status" value="1"/>
</dbReference>
<evidence type="ECO:0000256" key="1">
    <source>
        <dbReference type="ARBA" id="ARBA00022723"/>
    </source>
</evidence>
<keyword evidence="2" id="KW-0805">Transcription regulation</keyword>
<organism evidence="7 8">
    <name type="scientific">Blumeria hordei</name>
    <name type="common">Barley powdery mildew</name>
    <name type="synonym">Blumeria graminis f. sp. hordei</name>
    <dbReference type="NCBI Taxonomy" id="2867405"/>
    <lineage>
        <taxon>Eukaryota</taxon>
        <taxon>Fungi</taxon>
        <taxon>Dikarya</taxon>
        <taxon>Ascomycota</taxon>
        <taxon>Pezizomycotina</taxon>
        <taxon>Leotiomycetes</taxon>
        <taxon>Erysiphales</taxon>
        <taxon>Erysiphaceae</taxon>
        <taxon>Blumeria</taxon>
    </lineage>
</organism>
<dbReference type="PROSITE" id="PS00463">
    <property type="entry name" value="ZN2_CY6_FUNGAL_1"/>
    <property type="match status" value="1"/>
</dbReference>
<dbReference type="EMBL" id="UNSH01000056">
    <property type="protein sequence ID" value="SZF03782.1"/>
    <property type="molecule type" value="Genomic_DNA"/>
</dbReference>
<dbReference type="InterPro" id="IPR001138">
    <property type="entry name" value="Zn2Cys6_DnaBD"/>
</dbReference>
<keyword evidence="5" id="KW-0539">Nucleus</keyword>
<sequence length="382" mass="42250">MSDAPVKRSHTTPKLKDSCDMCSASKVRCNKQKPVCDRCERLGCSCFYSPARRVGRPYPRRSTTSLQPSVQSSRHDWECLKNTRSLAFERELPIYPESTVNKSNTPTAAFDSKDDINEIPYHGASENSRQASAICTESLLGEYAGLDPSDFAVTLNSSSPCTQDFSHSVHPKLSPPSFQYETSPDLFLDKIRQSDIRSSSLDCASVAMQALIQLDLNEKAQISMNLASSFESWDLDATTRTVMKALRKVTTILICPCSDTPEVGLLVASVCLAVLDVLSILINKLAIYRSQNFLTSLGLIPTEHSQGRAEPHIDYSESETINKRFAVRKILAELPCVSKVMLHFANRYSASSGDFCVSEVLPALAIHVRDRLHAIACSVSDW</sequence>
<evidence type="ECO:0000256" key="2">
    <source>
        <dbReference type="ARBA" id="ARBA00023015"/>
    </source>
</evidence>
<dbReference type="CDD" id="cd00067">
    <property type="entry name" value="GAL4"/>
    <property type="match status" value="1"/>
</dbReference>
<name>A0A383UWV8_BLUHO</name>
<dbReference type="VEuPathDB" id="FungiDB:BLGHR1_14576"/>
<gene>
    <name evidence="7" type="ORF">BLGHR1_14576</name>
</gene>
<evidence type="ECO:0000256" key="5">
    <source>
        <dbReference type="ARBA" id="ARBA00023242"/>
    </source>
</evidence>
<dbReference type="Pfam" id="PF08493">
    <property type="entry name" value="AflR"/>
    <property type="match status" value="1"/>
</dbReference>
<evidence type="ECO:0000259" key="6">
    <source>
        <dbReference type="PROSITE" id="PS50048"/>
    </source>
</evidence>
<dbReference type="GO" id="GO:0045122">
    <property type="term" value="P:aflatoxin biosynthetic process"/>
    <property type="evidence" value="ECO:0007669"/>
    <property type="project" value="InterPro"/>
</dbReference>
<dbReference type="InterPro" id="IPR036864">
    <property type="entry name" value="Zn2-C6_fun-type_DNA-bd_sf"/>
</dbReference>
<dbReference type="SUPFAM" id="SSF57701">
    <property type="entry name" value="Zn2/Cys6 DNA-binding domain"/>
    <property type="match status" value="1"/>
</dbReference>
<dbReference type="Proteomes" id="UP000275772">
    <property type="component" value="Unassembled WGS sequence"/>
</dbReference>
<dbReference type="GO" id="GO:0005634">
    <property type="term" value="C:nucleus"/>
    <property type="evidence" value="ECO:0007669"/>
    <property type="project" value="InterPro"/>
</dbReference>
<dbReference type="PROSITE" id="PS50048">
    <property type="entry name" value="ZN2_CY6_FUNGAL_2"/>
    <property type="match status" value="1"/>
</dbReference>
<protein>
    <recommendedName>
        <fullName evidence="6">Zn(2)-C6 fungal-type domain-containing protein</fullName>
    </recommendedName>
</protein>
<keyword evidence="1" id="KW-0479">Metal-binding</keyword>
<dbReference type="InterPro" id="IPR013700">
    <property type="entry name" value="AflR"/>
</dbReference>
<dbReference type="Gene3D" id="4.10.240.10">
    <property type="entry name" value="Zn(2)-C6 fungal-type DNA-binding domain"/>
    <property type="match status" value="1"/>
</dbReference>
<reference evidence="7 8" key="1">
    <citation type="submission" date="2017-11" db="EMBL/GenBank/DDBJ databases">
        <authorList>
            <person name="Kracher B."/>
        </authorList>
    </citation>
    <scope>NUCLEOTIDE SEQUENCE [LARGE SCALE GENOMIC DNA]</scope>
    <source>
        <strain evidence="7 8">RACE1</strain>
    </source>
</reference>
<evidence type="ECO:0000256" key="4">
    <source>
        <dbReference type="ARBA" id="ARBA00023163"/>
    </source>
</evidence>
<dbReference type="GO" id="GO:0008270">
    <property type="term" value="F:zinc ion binding"/>
    <property type="evidence" value="ECO:0007669"/>
    <property type="project" value="InterPro"/>
</dbReference>
<evidence type="ECO:0000313" key="7">
    <source>
        <dbReference type="EMBL" id="SZF03782.1"/>
    </source>
</evidence>
<evidence type="ECO:0000256" key="3">
    <source>
        <dbReference type="ARBA" id="ARBA00023125"/>
    </source>
</evidence>
<keyword evidence="4" id="KW-0804">Transcription</keyword>
<dbReference type="AlphaFoldDB" id="A0A383UWV8"/>
<dbReference type="SMART" id="SM00066">
    <property type="entry name" value="GAL4"/>
    <property type="match status" value="1"/>
</dbReference>
<feature type="domain" description="Zn(2)-C6 fungal-type" evidence="6">
    <location>
        <begin position="18"/>
        <end position="48"/>
    </location>
</feature>
<evidence type="ECO:0000313" key="8">
    <source>
        <dbReference type="Proteomes" id="UP000275772"/>
    </source>
</evidence>
<dbReference type="GO" id="GO:0000981">
    <property type="term" value="F:DNA-binding transcription factor activity, RNA polymerase II-specific"/>
    <property type="evidence" value="ECO:0007669"/>
    <property type="project" value="InterPro"/>
</dbReference>
<dbReference type="PRINTS" id="PR00755">
    <property type="entry name" value="AFLATOXINBRP"/>
</dbReference>
<dbReference type="GO" id="GO:0003677">
    <property type="term" value="F:DNA binding"/>
    <property type="evidence" value="ECO:0007669"/>
    <property type="project" value="UniProtKB-KW"/>
</dbReference>
<proteinExistence type="predicted"/>